<dbReference type="Pfam" id="PF01212">
    <property type="entry name" value="Beta_elim_lyase"/>
    <property type="match status" value="1"/>
</dbReference>
<evidence type="ECO:0000259" key="6">
    <source>
        <dbReference type="Pfam" id="PF01212"/>
    </source>
</evidence>
<comment type="caution">
    <text evidence="7">The sequence shown here is derived from an EMBL/GenBank/DDBJ whole genome shotgun (WGS) entry which is preliminary data.</text>
</comment>
<dbReference type="PANTHER" id="PTHR48097">
    <property type="entry name" value="L-THREONINE ALDOLASE-RELATED"/>
    <property type="match status" value="1"/>
</dbReference>
<dbReference type="EMBL" id="JAHWGI010001331">
    <property type="protein sequence ID" value="KAK3928507.1"/>
    <property type="molecule type" value="Genomic_DNA"/>
</dbReference>
<name>A0AAE1LSA2_9NEOP</name>
<accession>A0AAE1LSA2</accession>
<feature type="modified residue" description="N6-(pyridoxal phosphate)lysine" evidence="5">
    <location>
        <position position="253"/>
    </location>
</feature>
<feature type="domain" description="Aromatic amino acid beta-eliminating lyase/threonine aldolase" evidence="6">
    <location>
        <begin position="58"/>
        <end position="325"/>
    </location>
</feature>
<dbReference type="PIRSF" id="PIRSF017617">
    <property type="entry name" value="Thr_aldolase"/>
    <property type="match status" value="1"/>
</dbReference>
<dbReference type="InterPro" id="IPR023603">
    <property type="entry name" value="Low_specificity_L-TA-like"/>
</dbReference>
<dbReference type="GO" id="GO:0006567">
    <property type="term" value="P:L-threonine catabolic process"/>
    <property type="evidence" value="ECO:0007669"/>
    <property type="project" value="TreeGrafter"/>
</dbReference>
<dbReference type="Gene3D" id="3.90.1150.10">
    <property type="entry name" value="Aspartate Aminotransferase, domain 1"/>
    <property type="match status" value="1"/>
</dbReference>
<dbReference type="AlphaFoldDB" id="A0AAE1LSA2"/>
<gene>
    <name evidence="7" type="ORF">KUF71_016754</name>
</gene>
<dbReference type="InterPro" id="IPR015421">
    <property type="entry name" value="PyrdxlP-dep_Trfase_major"/>
</dbReference>
<dbReference type="FunFam" id="3.40.640.10:FF:000030">
    <property type="entry name" value="Low-specificity L-threonine aldolase"/>
    <property type="match status" value="1"/>
</dbReference>
<dbReference type="InterPro" id="IPR015422">
    <property type="entry name" value="PyrdxlP-dep_Trfase_small"/>
</dbReference>
<dbReference type="PANTHER" id="PTHR48097:SF9">
    <property type="entry name" value="L-THREONINE ALDOLASE"/>
    <property type="match status" value="1"/>
</dbReference>
<protein>
    <submittedName>
        <fullName evidence="7">Low-specificity L-threonine aldolase 2</fullName>
    </submittedName>
</protein>
<comment type="cofactor">
    <cofactor evidence="1">
        <name>pyridoxal 5'-phosphate</name>
        <dbReference type="ChEBI" id="CHEBI:597326"/>
    </cofactor>
</comment>
<comment type="similarity">
    <text evidence="2">Belongs to the threonine aldolase family.</text>
</comment>
<sequence length="426" mass="47420">MSCLLRKISLSWSKRLHLSLIHNPTVTSLYSVYYISKHNMYSISDPNENNDSKSIIIDLRSDTVTKPSLAMRKAMFEAEVGDDHLREDPTIETLQRKIANIFEKEAALFMPSGTMSNLIAVMAHCNSRGDKVLIGDKSHILQHEDGGVSEVGSVMIKTIPNNPDGTFDLEVMDKACCDRTKQDVSLVCIENTFGHGGSVLPIQFLDEIGSRLSKMKIPLHLDGARVFNAAVYLNVPVSRLVRDCNSVSVCLSKGLGAPVGSLLVGSEKFIERARRLRHLLGGAMRQVGVLGAPGLVALENGVKRLAEDHKKLYRIATAVDAMKSKCLFLHMDLHLIHTNIVIIRVNPNCCSADDLVKRLDKASNNRNQNVTEKEEAEIGKAIRIKCYKIDHDAIRFVTYNAITDNDIELAIQKLSYINEELQRKMD</sequence>
<dbReference type="GO" id="GO:0008732">
    <property type="term" value="F:L-allo-threonine aldolase activity"/>
    <property type="evidence" value="ECO:0007669"/>
    <property type="project" value="TreeGrafter"/>
</dbReference>
<dbReference type="Gene3D" id="3.40.640.10">
    <property type="entry name" value="Type I PLP-dependent aspartate aminotransferase-like (Major domain)"/>
    <property type="match status" value="1"/>
</dbReference>
<evidence type="ECO:0000256" key="1">
    <source>
        <dbReference type="ARBA" id="ARBA00001933"/>
    </source>
</evidence>
<proteinExistence type="inferred from homology"/>
<evidence type="ECO:0000256" key="4">
    <source>
        <dbReference type="ARBA" id="ARBA00023239"/>
    </source>
</evidence>
<dbReference type="SUPFAM" id="SSF53383">
    <property type="entry name" value="PLP-dependent transferases"/>
    <property type="match status" value="1"/>
</dbReference>
<evidence type="ECO:0000256" key="5">
    <source>
        <dbReference type="PIRSR" id="PIRSR017617-1"/>
    </source>
</evidence>
<keyword evidence="3" id="KW-0663">Pyridoxal phosphate</keyword>
<dbReference type="InterPro" id="IPR001597">
    <property type="entry name" value="ArAA_b-elim_lyase/Thr_aldolase"/>
</dbReference>
<evidence type="ECO:0000313" key="7">
    <source>
        <dbReference type="EMBL" id="KAK3928507.1"/>
    </source>
</evidence>
<reference evidence="7" key="2">
    <citation type="journal article" date="2023" name="BMC Genomics">
        <title>Pest status, molecular evolution, and epigenetic factors derived from the genome assembly of Frankliniella fusca, a thysanopteran phytovirus vector.</title>
        <authorList>
            <person name="Catto M.A."/>
            <person name="Labadie P.E."/>
            <person name="Jacobson A.L."/>
            <person name="Kennedy G.G."/>
            <person name="Srinivasan R."/>
            <person name="Hunt B.G."/>
        </authorList>
    </citation>
    <scope>NUCLEOTIDE SEQUENCE</scope>
    <source>
        <strain evidence="7">PL_HMW_Pooled</strain>
    </source>
</reference>
<evidence type="ECO:0000256" key="2">
    <source>
        <dbReference type="ARBA" id="ARBA00006966"/>
    </source>
</evidence>
<keyword evidence="4" id="KW-0456">Lyase</keyword>
<reference evidence="7" key="1">
    <citation type="submission" date="2021-07" db="EMBL/GenBank/DDBJ databases">
        <authorList>
            <person name="Catto M.A."/>
            <person name="Jacobson A."/>
            <person name="Kennedy G."/>
            <person name="Labadie P."/>
            <person name="Hunt B.G."/>
            <person name="Srinivasan R."/>
        </authorList>
    </citation>
    <scope>NUCLEOTIDE SEQUENCE</scope>
    <source>
        <strain evidence="7">PL_HMW_Pooled</strain>
        <tissue evidence="7">Head</tissue>
    </source>
</reference>
<evidence type="ECO:0000313" key="8">
    <source>
        <dbReference type="Proteomes" id="UP001219518"/>
    </source>
</evidence>
<dbReference type="NCBIfam" id="NF041359">
    <property type="entry name" value="GntG_guanitoxin"/>
    <property type="match status" value="1"/>
</dbReference>
<dbReference type="InterPro" id="IPR015424">
    <property type="entry name" value="PyrdxlP-dep_Trfase"/>
</dbReference>
<evidence type="ECO:0000256" key="3">
    <source>
        <dbReference type="ARBA" id="ARBA00022898"/>
    </source>
</evidence>
<keyword evidence="8" id="KW-1185">Reference proteome</keyword>
<dbReference type="GO" id="GO:0006545">
    <property type="term" value="P:glycine biosynthetic process"/>
    <property type="evidence" value="ECO:0007669"/>
    <property type="project" value="TreeGrafter"/>
</dbReference>
<dbReference type="GO" id="GO:0005829">
    <property type="term" value="C:cytosol"/>
    <property type="evidence" value="ECO:0007669"/>
    <property type="project" value="TreeGrafter"/>
</dbReference>
<dbReference type="Proteomes" id="UP001219518">
    <property type="component" value="Unassembled WGS sequence"/>
</dbReference>
<organism evidence="7 8">
    <name type="scientific">Frankliniella fusca</name>
    <dbReference type="NCBI Taxonomy" id="407009"/>
    <lineage>
        <taxon>Eukaryota</taxon>
        <taxon>Metazoa</taxon>
        <taxon>Ecdysozoa</taxon>
        <taxon>Arthropoda</taxon>
        <taxon>Hexapoda</taxon>
        <taxon>Insecta</taxon>
        <taxon>Pterygota</taxon>
        <taxon>Neoptera</taxon>
        <taxon>Paraneoptera</taxon>
        <taxon>Thysanoptera</taxon>
        <taxon>Terebrantia</taxon>
        <taxon>Thripoidea</taxon>
        <taxon>Thripidae</taxon>
        <taxon>Frankliniella</taxon>
    </lineage>
</organism>